<protein>
    <recommendedName>
        <fullName evidence="1">Thiamine phosphate synthase/TenI domain-containing protein</fullName>
    </recommendedName>
</protein>
<keyword evidence="3" id="KW-1185">Reference proteome</keyword>
<dbReference type="InterPro" id="IPR022998">
    <property type="entry name" value="ThiamineP_synth_TenI"/>
</dbReference>
<dbReference type="OrthoDB" id="8446047at2"/>
<sequence>MTDERFGDALFAALRALPPGAGVVFRHHATAPRERQRLWLAVRRIATARRLFVVAVGVMPGARGEHNGRRPTTAAAHDRREAIRHRGARYLFVSPVYPTRSHPDSTTLRPMKAAQIAVGLGVEVIALGGMDARRWRRIRHLGFDGWAAIDALSPPQKRNAVPT</sequence>
<evidence type="ECO:0000313" key="2">
    <source>
        <dbReference type="EMBL" id="TPG15761.1"/>
    </source>
</evidence>
<gene>
    <name evidence="2" type="ORF">EAH84_02175</name>
</gene>
<dbReference type="InterPro" id="IPR013785">
    <property type="entry name" value="Aldolase_TIM"/>
</dbReference>
<accession>A0A502CVJ7</accession>
<name>A0A502CVJ7_9SPHN</name>
<evidence type="ECO:0000313" key="3">
    <source>
        <dbReference type="Proteomes" id="UP000318413"/>
    </source>
</evidence>
<feature type="domain" description="Thiamine phosphate synthase/TenI" evidence="1">
    <location>
        <begin position="76"/>
        <end position="152"/>
    </location>
</feature>
<evidence type="ECO:0000259" key="1">
    <source>
        <dbReference type="Pfam" id="PF02581"/>
    </source>
</evidence>
<dbReference type="Gene3D" id="3.20.20.70">
    <property type="entry name" value="Aldolase class I"/>
    <property type="match status" value="1"/>
</dbReference>
<dbReference type="GO" id="GO:0009228">
    <property type="term" value="P:thiamine biosynthetic process"/>
    <property type="evidence" value="ECO:0007669"/>
    <property type="project" value="UniProtKB-KW"/>
</dbReference>
<dbReference type="EMBL" id="RCZK01000001">
    <property type="protein sequence ID" value="TPG15761.1"/>
    <property type="molecule type" value="Genomic_DNA"/>
</dbReference>
<dbReference type="InterPro" id="IPR036206">
    <property type="entry name" value="ThiamineP_synth_sf"/>
</dbReference>
<dbReference type="Proteomes" id="UP000318413">
    <property type="component" value="Unassembled WGS sequence"/>
</dbReference>
<organism evidence="2 3">
    <name type="scientific">Sphingomonas oligophenolica</name>
    <dbReference type="NCBI Taxonomy" id="301154"/>
    <lineage>
        <taxon>Bacteria</taxon>
        <taxon>Pseudomonadati</taxon>
        <taxon>Pseudomonadota</taxon>
        <taxon>Alphaproteobacteria</taxon>
        <taxon>Sphingomonadales</taxon>
        <taxon>Sphingomonadaceae</taxon>
        <taxon>Sphingomonas</taxon>
    </lineage>
</organism>
<reference evidence="2 3" key="1">
    <citation type="journal article" date="2019" name="Environ. Microbiol.">
        <title>Species interactions and distinct microbial communities in high Arctic permafrost affected cryosols are associated with the CH4 and CO2 gas fluxes.</title>
        <authorList>
            <person name="Altshuler I."/>
            <person name="Hamel J."/>
            <person name="Turney S."/>
            <person name="Magnuson E."/>
            <person name="Levesque R."/>
            <person name="Greer C."/>
            <person name="Whyte L.G."/>
        </authorList>
    </citation>
    <scope>NUCLEOTIDE SEQUENCE [LARGE SCALE GENOMIC DNA]</scope>
    <source>
        <strain evidence="2 3">S5.1</strain>
    </source>
</reference>
<comment type="caution">
    <text evidence="2">The sequence shown here is derived from an EMBL/GenBank/DDBJ whole genome shotgun (WGS) entry which is preliminary data.</text>
</comment>
<proteinExistence type="predicted"/>
<dbReference type="SUPFAM" id="SSF51391">
    <property type="entry name" value="Thiamin phosphate synthase"/>
    <property type="match status" value="1"/>
</dbReference>
<dbReference type="Pfam" id="PF02581">
    <property type="entry name" value="TMP-TENI"/>
    <property type="match status" value="1"/>
</dbReference>
<dbReference type="AlphaFoldDB" id="A0A502CVJ7"/>